<evidence type="ECO:0000259" key="3">
    <source>
        <dbReference type="PROSITE" id="PS51186"/>
    </source>
</evidence>
<dbReference type="PROSITE" id="PS51186">
    <property type="entry name" value="GNAT"/>
    <property type="match status" value="1"/>
</dbReference>
<dbReference type="Pfam" id="PF00583">
    <property type="entry name" value="Acetyltransf_1"/>
    <property type="match status" value="1"/>
</dbReference>
<reference evidence="4" key="1">
    <citation type="submission" date="2020-05" db="EMBL/GenBank/DDBJ databases">
        <authorList>
            <person name="Chiriac C."/>
            <person name="Salcher M."/>
            <person name="Ghai R."/>
            <person name="Kavagutti S V."/>
        </authorList>
    </citation>
    <scope>NUCLEOTIDE SEQUENCE</scope>
</reference>
<accession>A0A6J6PPF4</accession>
<dbReference type="GO" id="GO:0008080">
    <property type="term" value="F:N-acetyltransferase activity"/>
    <property type="evidence" value="ECO:0007669"/>
    <property type="project" value="InterPro"/>
</dbReference>
<dbReference type="CDD" id="cd04301">
    <property type="entry name" value="NAT_SF"/>
    <property type="match status" value="1"/>
</dbReference>
<name>A0A6J6PPF4_9ZZZZ</name>
<sequence length="152" mass="17451">MSITYRSMMALDIPVIASMERAIYPRDAWSTNQFKEELAGVPKTRFYTVAINEENQIVGYAGVFSPDREIDADINTLTVDPAFRRQGIGREMLHQMIDWAIKRKSPSIFLEMREDNIEANPLYLSEGFIPISRRNDYYGSGVHAVVMKKELL</sequence>
<dbReference type="PANTHER" id="PTHR43877">
    <property type="entry name" value="AMINOALKYLPHOSPHONATE N-ACETYLTRANSFERASE-RELATED-RELATED"/>
    <property type="match status" value="1"/>
</dbReference>
<evidence type="ECO:0000256" key="1">
    <source>
        <dbReference type="ARBA" id="ARBA00022679"/>
    </source>
</evidence>
<evidence type="ECO:0000313" key="4">
    <source>
        <dbReference type="EMBL" id="CAB4698675.1"/>
    </source>
</evidence>
<keyword evidence="2" id="KW-0012">Acyltransferase</keyword>
<dbReference type="Gene3D" id="3.40.630.30">
    <property type="match status" value="1"/>
</dbReference>
<dbReference type="EMBL" id="CAEZYB010000024">
    <property type="protein sequence ID" value="CAB4698675.1"/>
    <property type="molecule type" value="Genomic_DNA"/>
</dbReference>
<dbReference type="NCBIfam" id="TIGR01575">
    <property type="entry name" value="rimI"/>
    <property type="match status" value="1"/>
</dbReference>
<dbReference type="AlphaFoldDB" id="A0A6J6PPF4"/>
<gene>
    <name evidence="4" type="ORF">UFOPK2646_00339</name>
</gene>
<organism evidence="4">
    <name type="scientific">freshwater metagenome</name>
    <dbReference type="NCBI Taxonomy" id="449393"/>
    <lineage>
        <taxon>unclassified sequences</taxon>
        <taxon>metagenomes</taxon>
        <taxon>ecological metagenomes</taxon>
    </lineage>
</organism>
<protein>
    <submittedName>
        <fullName evidence="4">Unannotated protein</fullName>
    </submittedName>
</protein>
<dbReference type="InterPro" id="IPR006464">
    <property type="entry name" value="AcTrfase_RimI/Ard1"/>
</dbReference>
<dbReference type="InterPro" id="IPR016181">
    <property type="entry name" value="Acyl_CoA_acyltransferase"/>
</dbReference>
<proteinExistence type="predicted"/>
<keyword evidence="1" id="KW-0808">Transferase</keyword>
<dbReference type="InterPro" id="IPR050832">
    <property type="entry name" value="Bact_Acetyltransf"/>
</dbReference>
<dbReference type="SUPFAM" id="SSF55729">
    <property type="entry name" value="Acyl-CoA N-acyltransferases (Nat)"/>
    <property type="match status" value="1"/>
</dbReference>
<evidence type="ECO:0000256" key="2">
    <source>
        <dbReference type="ARBA" id="ARBA00023315"/>
    </source>
</evidence>
<feature type="domain" description="N-acetyltransferase" evidence="3">
    <location>
        <begin position="3"/>
        <end position="152"/>
    </location>
</feature>
<dbReference type="InterPro" id="IPR000182">
    <property type="entry name" value="GNAT_dom"/>
</dbReference>